<dbReference type="AlphaFoldDB" id="A0A4Q1KFA2"/>
<dbReference type="RefSeq" id="WP_129404438.1">
    <property type="nucleotide sequence ID" value="NZ_SBKP01000009.1"/>
</dbReference>
<evidence type="ECO:0000256" key="1">
    <source>
        <dbReference type="SAM" id="MobiDB-lite"/>
    </source>
</evidence>
<protein>
    <submittedName>
        <fullName evidence="2">Flagellar protein FlgN</fullName>
    </submittedName>
</protein>
<evidence type="ECO:0000313" key="2">
    <source>
        <dbReference type="EMBL" id="RXR28363.1"/>
    </source>
</evidence>
<evidence type="ECO:0000313" key="3">
    <source>
        <dbReference type="Proteomes" id="UP000290958"/>
    </source>
</evidence>
<sequence length="145" mass="16012">MSMRVDLAELLDTMIDLIRLMEEESELLALSGPRGTIEAIAQAKIRLADRMEAQCAALYRRDPGWMEALAGDDRRAFAETSEDLNRAATVNSAILERQIGLSAEMLDAVGKELERVTGRGGTTYSRRGAMRRPRSSPPLSIDGKF</sequence>
<dbReference type="OrthoDB" id="7571789at2"/>
<organism evidence="2 3">
    <name type="scientific">Sphingobium fluviale</name>
    <dbReference type="NCBI Taxonomy" id="2506423"/>
    <lineage>
        <taxon>Bacteria</taxon>
        <taxon>Pseudomonadati</taxon>
        <taxon>Pseudomonadota</taxon>
        <taxon>Alphaproteobacteria</taxon>
        <taxon>Sphingomonadales</taxon>
        <taxon>Sphingomonadaceae</taxon>
        <taxon>Sphingobium</taxon>
    </lineage>
</organism>
<gene>
    <name evidence="2" type="ORF">EQG66_09930</name>
</gene>
<keyword evidence="2" id="KW-0969">Cilium</keyword>
<accession>A0A4Q1KFA2</accession>
<reference evidence="3" key="1">
    <citation type="submission" date="2019-01" db="EMBL/GenBank/DDBJ databases">
        <title>Cytophagaceae bacterium strain CAR-16.</title>
        <authorList>
            <person name="Chen W.-M."/>
        </authorList>
    </citation>
    <scope>NUCLEOTIDE SEQUENCE [LARGE SCALE GENOMIC DNA]</scope>
    <source>
        <strain evidence="3">CHR27</strain>
    </source>
</reference>
<keyword evidence="3" id="KW-1185">Reference proteome</keyword>
<dbReference type="Proteomes" id="UP000290958">
    <property type="component" value="Unassembled WGS sequence"/>
</dbReference>
<feature type="region of interest" description="Disordered" evidence="1">
    <location>
        <begin position="118"/>
        <end position="145"/>
    </location>
</feature>
<dbReference type="EMBL" id="SBKP01000009">
    <property type="protein sequence ID" value="RXR28363.1"/>
    <property type="molecule type" value="Genomic_DNA"/>
</dbReference>
<keyword evidence="2" id="KW-0282">Flagellum</keyword>
<name>A0A4Q1KFA2_9SPHN</name>
<comment type="caution">
    <text evidence="2">The sequence shown here is derived from an EMBL/GenBank/DDBJ whole genome shotgun (WGS) entry which is preliminary data.</text>
</comment>
<proteinExistence type="predicted"/>
<keyword evidence="2" id="KW-0966">Cell projection</keyword>